<dbReference type="EMBL" id="JAUJYN010000006">
    <property type="protein sequence ID" value="KAK1268516.1"/>
    <property type="molecule type" value="Genomic_DNA"/>
</dbReference>
<feature type="compositionally biased region" description="Polar residues" evidence="1">
    <location>
        <begin position="149"/>
        <end position="159"/>
    </location>
</feature>
<evidence type="ECO:0000313" key="3">
    <source>
        <dbReference type="Proteomes" id="UP001179952"/>
    </source>
</evidence>
<evidence type="ECO:0000256" key="1">
    <source>
        <dbReference type="SAM" id="MobiDB-lite"/>
    </source>
</evidence>
<protein>
    <submittedName>
        <fullName evidence="2">Uncharacterized protein</fullName>
    </submittedName>
</protein>
<dbReference type="AlphaFoldDB" id="A0AAV9AW28"/>
<reference evidence="2" key="2">
    <citation type="submission" date="2023-06" db="EMBL/GenBank/DDBJ databases">
        <authorList>
            <person name="Ma L."/>
            <person name="Liu K.-W."/>
            <person name="Li Z."/>
            <person name="Hsiao Y.-Y."/>
            <person name="Qi Y."/>
            <person name="Fu T."/>
            <person name="Tang G."/>
            <person name="Zhang D."/>
            <person name="Sun W.-H."/>
            <person name="Liu D.-K."/>
            <person name="Li Y."/>
            <person name="Chen G.-Z."/>
            <person name="Liu X.-D."/>
            <person name="Liao X.-Y."/>
            <person name="Jiang Y.-T."/>
            <person name="Yu X."/>
            <person name="Hao Y."/>
            <person name="Huang J."/>
            <person name="Zhao X.-W."/>
            <person name="Ke S."/>
            <person name="Chen Y.-Y."/>
            <person name="Wu W.-L."/>
            <person name="Hsu J.-L."/>
            <person name="Lin Y.-F."/>
            <person name="Huang M.-D."/>
            <person name="Li C.-Y."/>
            <person name="Huang L."/>
            <person name="Wang Z.-W."/>
            <person name="Zhao X."/>
            <person name="Zhong W.-Y."/>
            <person name="Peng D.-H."/>
            <person name="Ahmad S."/>
            <person name="Lan S."/>
            <person name="Zhang J.-S."/>
            <person name="Tsai W.-C."/>
            <person name="Van De Peer Y."/>
            <person name="Liu Z.-J."/>
        </authorList>
    </citation>
    <scope>NUCLEOTIDE SEQUENCE</scope>
    <source>
        <strain evidence="2">SCP</strain>
        <tissue evidence="2">Leaves</tissue>
    </source>
</reference>
<accession>A0AAV9AW28</accession>
<feature type="region of interest" description="Disordered" evidence="1">
    <location>
        <begin position="119"/>
        <end position="213"/>
    </location>
</feature>
<comment type="caution">
    <text evidence="2">The sequence shown here is derived from an EMBL/GenBank/DDBJ whole genome shotgun (WGS) entry which is preliminary data.</text>
</comment>
<gene>
    <name evidence="2" type="ORF">QJS04_geneDACA005088</name>
</gene>
<proteinExistence type="predicted"/>
<sequence>MEALMMALYKRLRAFTGSFHRTIGFDYLLKKAHSDTDKISFEVYKHNGLDKENSSKLAIKPDFLLSRSDAIGRPVFPKAIGELHGHSSIACLKWEVGEEEEEKEKWVLTGVGLQAEHPREVAHEGVVDGVTVDGRGRGRHRLRPPPSTSPTNKHPSICSSREPASPNPPCNVLSSPPFSTTSAPPPPPSAATPSTAASSPPPPPPPSSIRWPESSAASIFNNLRSSSSSPVGGDAIYYAFASDLSWMLRWSGVG</sequence>
<dbReference type="Proteomes" id="UP001179952">
    <property type="component" value="Unassembled WGS sequence"/>
</dbReference>
<reference evidence="2" key="1">
    <citation type="journal article" date="2023" name="Nat. Commun.">
        <title>Diploid and tetraploid genomes of Acorus and the evolution of monocots.</title>
        <authorList>
            <person name="Ma L."/>
            <person name="Liu K.W."/>
            <person name="Li Z."/>
            <person name="Hsiao Y.Y."/>
            <person name="Qi Y."/>
            <person name="Fu T."/>
            <person name="Tang G.D."/>
            <person name="Zhang D."/>
            <person name="Sun W.H."/>
            <person name="Liu D.K."/>
            <person name="Li Y."/>
            <person name="Chen G.Z."/>
            <person name="Liu X.D."/>
            <person name="Liao X.Y."/>
            <person name="Jiang Y.T."/>
            <person name="Yu X."/>
            <person name="Hao Y."/>
            <person name="Huang J."/>
            <person name="Zhao X.W."/>
            <person name="Ke S."/>
            <person name="Chen Y.Y."/>
            <person name="Wu W.L."/>
            <person name="Hsu J.L."/>
            <person name="Lin Y.F."/>
            <person name="Huang M.D."/>
            <person name="Li C.Y."/>
            <person name="Huang L."/>
            <person name="Wang Z.W."/>
            <person name="Zhao X."/>
            <person name="Zhong W.Y."/>
            <person name="Peng D.H."/>
            <person name="Ahmad S."/>
            <person name="Lan S."/>
            <person name="Zhang J.S."/>
            <person name="Tsai W.C."/>
            <person name="Van de Peer Y."/>
            <person name="Liu Z.J."/>
        </authorList>
    </citation>
    <scope>NUCLEOTIDE SEQUENCE</scope>
    <source>
        <strain evidence="2">SCP</strain>
    </source>
</reference>
<name>A0AAV9AW28_ACOGR</name>
<evidence type="ECO:0000313" key="2">
    <source>
        <dbReference type="EMBL" id="KAK1268516.1"/>
    </source>
</evidence>
<keyword evidence="3" id="KW-1185">Reference proteome</keyword>
<organism evidence="2 3">
    <name type="scientific">Acorus gramineus</name>
    <name type="common">Dwarf sweet flag</name>
    <dbReference type="NCBI Taxonomy" id="55184"/>
    <lineage>
        <taxon>Eukaryota</taxon>
        <taxon>Viridiplantae</taxon>
        <taxon>Streptophyta</taxon>
        <taxon>Embryophyta</taxon>
        <taxon>Tracheophyta</taxon>
        <taxon>Spermatophyta</taxon>
        <taxon>Magnoliopsida</taxon>
        <taxon>Liliopsida</taxon>
        <taxon>Acoraceae</taxon>
        <taxon>Acorus</taxon>
    </lineage>
</organism>